<name>A0A6J4M153_9BACT</name>
<comment type="cofactor">
    <cofactor evidence="6">
        <name>Zn(2+)</name>
        <dbReference type="ChEBI" id="CHEBI:29105"/>
    </cofactor>
    <text evidence="6">Binds 1 zinc ion per subunit.</text>
</comment>
<dbReference type="GO" id="GO:0051603">
    <property type="term" value="P:proteolysis involved in protein catabolic process"/>
    <property type="evidence" value="ECO:0007669"/>
    <property type="project" value="TreeGrafter"/>
</dbReference>
<evidence type="ECO:0000256" key="5">
    <source>
        <dbReference type="ARBA" id="ARBA00023049"/>
    </source>
</evidence>
<proteinExistence type="inferred from homology"/>
<dbReference type="EMBL" id="CADCTW010000161">
    <property type="protein sequence ID" value="CAA9347298.1"/>
    <property type="molecule type" value="Genomic_DNA"/>
</dbReference>
<evidence type="ECO:0000313" key="8">
    <source>
        <dbReference type="EMBL" id="CAA9347298.1"/>
    </source>
</evidence>
<dbReference type="PANTHER" id="PTHR22726">
    <property type="entry name" value="METALLOENDOPEPTIDASE OMA1"/>
    <property type="match status" value="1"/>
</dbReference>
<dbReference type="Gene3D" id="3.30.2010.10">
    <property type="entry name" value="Metalloproteases ('zincins'), catalytic domain"/>
    <property type="match status" value="1"/>
</dbReference>
<gene>
    <name evidence="8" type="ORF">AVDCRST_MAG68-4012</name>
</gene>
<evidence type="ECO:0000256" key="2">
    <source>
        <dbReference type="ARBA" id="ARBA00022723"/>
    </source>
</evidence>
<keyword evidence="5 6" id="KW-0482">Metalloprotease</keyword>
<dbReference type="Pfam" id="PF01435">
    <property type="entry name" value="Peptidase_M48"/>
    <property type="match status" value="1"/>
</dbReference>
<evidence type="ECO:0000259" key="7">
    <source>
        <dbReference type="Pfam" id="PF01435"/>
    </source>
</evidence>
<dbReference type="GO" id="GO:0016020">
    <property type="term" value="C:membrane"/>
    <property type="evidence" value="ECO:0007669"/>
    <property type="project" value="TreeGrafter"/>
</dbReference>
<dbReference type="PANTHER" id="PTHR22726:SF1">
    <property type="entry name" value="METALLOENDOPEPTIDASE OMA1, MITOCHONDRIAL"/>
    <property type="match status" value="1"/>
</dbReference>
<evidence type="ECO:0000256" key="4">
    <source>
        <dbReference type="ARBA" id="ARBA00022833"/>
    </source>
</evidence>
<protein>
    <recommendedName>
        <fullName evidence="7">Peptidase M48 domain-containing protein</fullName>
    </recommendedName>
</protein>
<feature type="domain" description="Peptidase M48" evidence="7">
    <location>
        <begin position="49"/>
        <end position="227"/>
    </location>
</feature>
<dbReference type="GO" id="GO:0046872">
    <property type="term" value="F:metal ion binding"/>
    <property type="evidence" value="ECO:0007669"/>
    <property type="project" value="UniProtKB-KW"/>
</dbReference>
<sequence length="259" mass="28398">MKKILALCLVLAGCAGSIGPEEEAQLGAQYAAEIRGKVPLVRDAAAVEALNRMGRGLASRADSTGRRYTFYLVNSPEVNAFAIPGGHVFVNRGLIEHADVVSELAGVLGHEIAHVTERHGLEALEKQQRANILVQLVYWVLDREPGALEQVVIQGGGAAVFAKYGRDAEREADQHAVHTLAVAGYDPEGIATFFEELLRERPDSPASFDQWFASHPTSAERVQNTRALIGMLGPLDRERLIRDTPEYQRFRARVQALPR</sequence>
<keyword evidence="2" id="KW-0479">Metal-binding</keyword>
<comment type="similarity">
    <text evidence="6">Belongs to the peptidase M48 family.</text>
</comment>
<dbReference type="AlphaFoldDB" id="A0A6J4M153"/>
<keyword evidence="3 6" id="KW-0378">Hydrolase</keyword>
<evidence type="ECO:0000256" key="1">
    <source>
        <dbReference type="ARBA" id="ARBA00022670"/>
    </source>
</evidence>
<organism evidence="8">
    <name type="scientific">uncultured Gemmatimonadota bacterium</name>
    <dbReference type="NCBI Taxonomy" id="203437"/>
    <lineage>
        <taxon>Bacteria</taxon>
        <taxon>Pseudomonadati</taxon>
        <taxon>Gemmatimonadota</taxon>
        <taxon>environmental samples</taxon>
    </lineage>
</organism>
<keyword evidence="4 6" id="KW-0862">Zinc</keyword>
<evidence type="ECO:0000256" key="6">
    <source>
        <dbReference type="RuleBase" id="RU003983"/>
    </source>
</evidence>
<dbReference type="InterPro" id="IPR001915">
    <property type="entry name" value="Peptidase_M48"/>
</dbReference>
<dbReference type="InterPro" id="IPR051156">
    <property type="entry name" value="Mito/Outer_Membr_Metalloprot"/>
</dbReference>
<dbReference type="GO" id="GO:0004222">
    <property type="term" value="F:metalloendopeptidase activity"/>
    <property type="evidence" value="ECO:0007669"/>
    <property type="project" value="InterPro"/>
</dbReference>
<dbReference type="CDD" id="cd07333">
    <property type="entry name" value="M48C_bepA_like"/>
    <property type="match status" value="1"/>
</dbReference>
<reference evidence="8" key="1">
    <citation type="submission" date="2020-02" db="EMBL/GenBank/DDBJ databases">
        <authorList>
            <person name="Meier V. D."/>
        </authorList>
    </citation>
    <scope>NUCLEOTIDE SEQUENCE</scope>
    <source>
        <strain evidence="8">AVDCRST_MAG68</strain>
    </source>
</reference>
<evidence type="ECO:0000256" key="3">
    <source>
        <dbReference type="ARBA" id="ARBA00022801"/>
    </source>
</evidence>
<accession>A0A6J4M153</accession>
<keyword evidence="1 6" id="KW-0645">Protease</keyword>